<feature type="transmembrane region" description="Helical" evidence="2">
    <location>
        <begin position="410"/>
        <end position="434"/>
    </location>
</feature>
<feature type="transmembrane region" description="Helical" evidence="2">
    <location>
        <begin position="104"/>
        <end position="123"/>
    </location>
</feature>
<feature type="transmembrane region" description="Helical" evidence="2">
    <location>
        <begin position="67"/>
        <end position="84"/>
    </location>
</feature>
<reference evidence="3 4" key="1">
    <citation type="journal article" date="2020" name="Genomics">
        <title>Complete, high-quality genomes from long-read metagenomic sequencing of two wolf lichen thalli reveals enigmatic genome architecture.</title>
        <authorList>
            <person name="McKenzie S.K."/>
            <person name="Walston R.F."/>
            <person name="Allen J.L."/>
        </authorList>
    </citation>
    <scope>NUCLEOTIDE SEQUENCE [LARGE SCALE GENOMIC DNA]</scope>
    <source>
        <strain evidence="3">WasteWater1</strain>
    </source>
</reference>
<keyword evidence="4" id="KW-1185">Reference proteome</keyword>
<dbReference type="AlphaFoldDB" id="A0A8H6CR05"/>
<dbReference type="RefSeq" id="XP_037155989.1">
    <property type="nucleotide sequence ID" value="XM_037298653.1"/>
</dbReference>
<sequence>MACGFAGNSDIFGIGIRIGYYTQVLAVWFSNYFYFQEAKVLRAVNNLFLLALIIVGFVYFVNAQSTYVVHAFLLLQIGIVIGLVGITETARYATKYRETSRERLLLRMTIMIFGASFNVFFWWKGLDVMLPTPCGTYAFYFWRVGFYGWLRTAMKVQSLFAATWTAPSYASRDAATLVHDFRMRSTRASFIEAVTAVKNVSEPRGVPDGEPYRERHSGTSELQLSASRQSQSAELTTVAKASDVAQSSTSCHSTFLENKREDTVALKNASDKDRSILEGVDKAQKYLDLLMSIYPENTALPDHRRITHRACLRFNIGHPKPQCSDPTPYPQCASGALRSLWTNKPPSSLRQGVSLHLMALGAIAPWKWPRVLNRMYELDRDAETPDWRHVTVASDLHLSRILVPNSTAKWAFAAAQQFVFVALLIAQIELTLVWNSVGGLQSLSSLGQLIPFILGVGGLIKVLWGKACLVWRESVGIAEGREGRVGEYEMAMARYFELKSERLDGAFLRAATA</sequence>
<feature type="transmembrane region" description="Helical" evidence="2">
    <location>
        <begin position="129"/>
        <end position="150"/>
    </location>
</feature>
<name>A0A8H6CR05_9LECA</name>
<evidence type="ECO:0000313" key="4">
    <source>
        <dbReference type="Proteomes" id="UP000593566"/>
    </source>
</evidence>
<proteinExistence type="predicted"/>
<gene>
    <name evidence="3" type="ORF">HO133_007783</name>
</gene>
<organism evidence="3 4">
    <name type="scientific">Letharia lupina</name>
    <dbReference type="NCBI Taxonomy" id="560253"/>
    <lineage>
        <taxon>Eukaryota</taxon>
        <taxon>Fungi</taxon>
        <taxon>Dikarya</taxon>
        <taxon>Ascomycota</taxon>
        <taxon>Pezizomycotina</taxon>
        <taxon>Lecanoromycetes</taxon>
        <taxon>OSLEUM clade</taxon>
        <taxon>Lecanoromycetidae</taxon>
        <taxon>Lecanorales</taxon>
        <taxon>Lecanorineae</taxon>
        <taxon>Parmeliaceae</taxon>
        <taxon>Letharia</taxon>
    </lineage>
</organism>
<dbReference type="Proteomes" id="UP000593566">
    <property type="component" value="Unassembled WGS sequence"/>
</dbReference>
<keyword evidence="2" id="KW-1133">Transmembrane helix</keyword>
<keyword evidence="2" id="KW-0472">Membrane</keyword>
<feature type="transmembrane region" description="Helical" evidence="2">
    <location>
        <begin position="18"/>
        <end position="35"/>
    </location>
</feature>
<evidence type="ECO:0000256" key="1">
    <source>
        <dbReference type="SAM" id="MobiDB-lite"/>
    </source>
</evidence>
<dbReference type="EMBL" id="JACCJB010000004">
    <property type="protein sequence ID" value="KAF6228055.1"/>
    <property type="molecule type" value="Genomic_DNA"/>
</dbReference>
<feature type="transmembrane region" description="Helical" evidence="2">
    <location>
        <begin position="446"/>
        <end position="464"/>
    </location>
</feature>
<feature type="compositionally biased region" description="Basic and acidic residues" evidence="1">
    <location>
        <begin position="205"/>
        <end position="218"/>
    </location>
</feature>
<keyword evidence="2" id="KW-0812">Transmembrane</keyword>
<feature type="transmembrane region" description="Helical" evidence="2">
    <location>
        <begin position="44"/>
        <end position="61"/>
    </location>
</feature>
<feature type="region of interest" description="Disordered" evidence="1">
    <location>
        <begin position="201"/>
        <end position="228"/>
    </location>
</feature>
<comment type="caution">
    <text evidence="3">The sequence shown here is derived from an EMBL/GenBank/DDBJ whole genome shotgun (WGS) entry which is preliminary data.</text>
</comment>
<evidence type="ECO:0000256" key="2">
    <source>
        <dbReference type="SAM" id="Phobius"/>
    </source>
</evidence>
<evidence type="ECO:0000313" key="3">
    <source>
        <dbReference type="EMBL" id="KAF6228055.1"/>
    </source>
</evidence>
<dbReference type="GeneID" id="59336180"/>
<protein>
    <submittedName>
        <fullName evidence="3">Uncharacterized protein</fullName>
    </submittedName>
</protein>
<accession>A0A8H6CR05</accession>